<keyword evidence="18" id="KW-1185">Reference proteome</keyword>
<dbReference type="UniPathway" id="UPA00241">
    <property type="reaction ID" value="UER00352"/>
</dbReference>
<evidence type="ECO:0000256" key="15">
    <source>
        <dbReference type="ARBA" id="ARBA00040883"/>
    </source>
</evidence>
<dbReference type="NCBIfam" id="TIGR00671">
    <property type="entry name" value="baf"/>
    <property type="match status" value="1"/>
</dbReference>
<comment type="function">
    <text evidence="16">Catalyzes the phosphorylation of pantothenate (Pan), the first step in CoA biosynthesis.</text>
</comment>
<reference evidence="18" key="1">
    <citation type="submission" date="2016-10" db="EMBL/GenBank/DDBJ databases">
        <authorList>
            <person name="Varghese N."/>
            <person name="Submissions S."/>
        </authorList>
    </citation>
    <scope>NUCLEOTIDE SEQUENCE [LARGE SCALE GENOMIC DNA]</scope>
    <source>
        <strain evidence="18">Nm76</strain>
    </source>
</reference>
<comment type="caution">
    <text evidence="16">Lacks conserved residue(s) required for the propagation of feature annotation.</text>
</comment>
<accession>A0A1H8NEH6</accession>
<feature type="binding site" evidence="16">
    <location>
        <begin position="9"/>
        <end position="16"/>
    </location>
    <ligand>
        <name>ATP</name>
        <dbReference type="ChEBI" id="CHEBI:30616"/>
    </ligand>
</feature>
<dbReference type="EC" id="2.7.1.33" evidence="6 16"/>
<proteinExistence type="inferred from homology"/>
<evidence type="ECO:0000256" key="5">
    <source>
        <dbReference type="ARBA" id="ARBA00011738"/>
    </source>
</evidence>
<dbReference type="PANTHER" id="PTHR34265">
    <property type="entry name" value="TYPE III PANTOTHENATE KINASE"/>
    <property type="match status" value="1"/>
</dbReference>
<keyword evidence="10 16" id="KW-0418">Kinase</keyword>
<organism evidence="17 18">
    <name type="scientific">Nitrosomonas oligotropha</name>
    <dbReference type="NCBI Taxonomy" id="42354"/>
    <lineage>
        <taxon>Bacteria</taxon>
        <taxon>Pseudomonadati</taxon>
        <taxon>Pseudomonadota</taxon>
        <taxon>Betaproteobacteria</taxon>
        <taxon>Nitrosomonadales</taxon>
        <taxon>Nitrosomonadaceae</taxon>
        <taxon>Nitrosomonas</taxon>
    </lineage>
</organism>
<feature type="binding site" evidence="16">
    <location>
        <position position="125"/>
    </location>
    <ligand>
        <name>ATP</name>
        <dbReference type="ChEBI" id="CHEBI:30616"/>
    </ligand>
</feature>
<dbReference type="OrthoDB" id="9781305at2"/>
<keyword evidence="13 16" id="KW-0173">Coenzyme A biosynthesis</keyword>
<comment type="subcellular location">
    <subcellularLocation>
        <location evidence="3 16">Cytoplasm</location>
    </subcellularLocation>
</comment>
<dbReference type="GO" id="GO:0005737">
    <property type="term" value="C:cytoplasm"/>
    <property type="evidence" value="ECO:0007669"/>
    <property type="project" value="UniProtKB-SubCell"/>
</dbReference>
<gene>
    <name evidence="16" type="primary">coaX</name>
    <name evidence="17" type="ORF">SAMN05216333_10782</name>
</gene>
<dbReference type="GO" id="GO:0005524">
    <property type="term" value="F:ATP binding"/>
    <property type="evidence" value="ECO:0007669"/>
    <property type="project" value="UniProtKB-UniRule"/>
</dbReference>
<name>A0A1H8NEH6_9PROT</name>
<dbReference type="GO" id="GO:0015937">
    <property type="term" value="P:coenzyme A biosynthetic process"/>
    <property type="evidence" value="ECO:0007669"/>
    <property type="project" value="UniProtKB-UniRule"/>
</dbReference>
<dbReference type="Gene3D" id="3.30.420.40">
    <property type="match status" value="2"/>
</dbReference>
<comment type="pathway">
    <text evidence="4 16">Cofactor biosynthesis; coenzyme A biosynthesis; CoA from (R)-pantothenate: step 1/5.</text>
</comment>
<dbReference type="PANTHER" id="PTHR34265:SF1">
    <property type="entry name" value="TYPE III PANTOTHENATE KINASE"/>
    <property type="match status" value="1"/>
</dbReference>
<comment type="subunit">
    <text evidence="5 16">Homodimer.</text>
</comment>
<dbReference type="STRING" id="42354.SAMN05216333_10782"/>
<evidence type="ECO:0000256" key="14">
    <source>
        <dbReference type="ARBA" id="ARBA00038036"/>
    </source>
</evidence>
<dbReference type="RefSeq" id="WP_090319455.1">
    <property type="nucleotide sequence ID" value="NZ_FNOE01000014.1"/>
</dbReference>
<feature type="active site" description="Proton acceptor" evidence="16">
    <location>
        <position position="102"/>
    </location>
</feature>
<dbReference type="GO" id="GO:0004594">
    <property type="term" value="F:pantothenate kinase activity"/>
    <property type="evidence" value="ECO:0007669"/>
    <property type="project" value="UniProtKB-UniRule"/>
</dbReference>
<keyword evidence="9 16" id="KW-0547">Nucleotide-binding</keyword>
<evidence type="ECO:0000256" key="6">
    <source>
        <dbReference type="ARBA" id="ARBA00012102"/>
    </source>
</evidence>
<dbReference type="InterPro" id="IPR004619">
    <property type="entry name" value="Type_III_PanK"/>
</dbReference>
<evidence type="ECO:0000256" key="9">
    <source>
        <dbReference type="ARBA" id="ARBA00022741"/>
    </source>
</evidence>
<dbReference type="Pfam" id="PF03309">
    <property type="entry name" value="Pan_kinase"/>
    <property type="match status" value="1"/>
</dbReference>
<keyword evidence="7 16" id="KW-0963">Cytoplasm</keyword>
<dbReference type="HAMAP" id="MF_01274">
    <property type="entry name" value="Pantothen_kinase_3"/>
    <property type="match status" value="1"/>
</dbReference>
<comment type="cofactor">
    <cofactor evidence="2">
        <name>K(+)</name>
        <dbReference type="ChEBI" id="CHEBI:29103"/>
    </cofactor>
</comment>
<evidence type="ECO:0000313" key="17">
    <source>
        <dbReference type="EMBL" id="SEO27980.1"/>
    </source>
</evidence>
<sequence length="256" mass="28320">MNPTLLIIDSGNSFVKWGLFNNDLWLIQRRVSYDDISELETEFSVLSEPHLIIISHVARDETKNEICKLISRWSIQPIWHHSQSYQCGVLNGYSDPKQLGSDRWAALIAAWNIEHKACLVINAGTAVTIDTLSDSGKFLGGIILPGFHLMLNSLYSGTQLESISNRLGVYQNFPVNTQNAIHSGIIQSLVGAIDRMYDVLSTLLTHSAINCIISGGNASLLSPFIKYPAKIIDNLVLEGLVVIAKDELNRKELSSS</sequence>
<dbReference type="AlphaFoldDB" id="A0A1H8NEH6"/>
<comment type="similarity">
    <text evidence="14 16">Belongs to the type III pantothenate kinase family.</text>
</comment>
<evidence type="ECO:0000256" key="2">
    <source>
        <dbReference type="ARBA" id="ARBA00001958"/>
    </source>
</evidence>
<keyword evidence="11 16" id="KW-0067">ATP-binding</keyword>
<evidence type="ECO:0000256" key="4">
    <source>
        <dbReference type="ARBA" id="ARBA00005225"/>
    </source>
</evidence>
<dbReference type="Proteomes" id="UP000198814">
    <property type="component" value="Unassembled WGS sequence"/>
</dbReference>
<dbReference type="EMBL" id="FODO01000007">
    <property type="protein sequence ID" value="SEO27980.1"/>
    <property type="molecule type" value="Genomic_DNA"/>
</dbReference>
<feature type="binding site" evidence="16">
    <location>
        <position position="93"/>
    </location>
    <ligand>
        <name>substrate</name>
    </ligand>
</feature>
<dbReference type="InterPro" id="IPR043129">
    <property type="entry name" value="ATPase_NBD"/>
</dbReference>
<evidence type="ECO:0000313" key="18">
    <source>
        <dbReference type="Proteomes" id="UP000198814"/>
    </source>
</evidence>
<feature type="binding site" evidence="16">
    <location>
        <begin position="100"/>
        <end position="103"/>
    </location>
    <ligand>
        <name>substrate</name>
    </ligand>
</feature>
<evidence type="ECO:0000256" key="11">
    <source>
        <dbReference type="ARBA" id="ARBA00022840"/>
    </source>
</evidence>
<protein>
    <recommendedName>
        <fullName evidence="15 16">Type III pantothenate kinase</fullName>
        <ecNumber evidence="6 16">2.7.1.33</ecNumber>
    </recommendedName>
    <alternativeName>
        <fullName evidence="16">PanK-III</fullName>
    </alternativeName>
    <alternativeName>
        <fullName evidence="16">Pantothenic acid kinase</fullName>
    </alternativeName>
</protein>
<keyword evidence="12 16" id="KW-0630">Potassium</keyword>
<feature type="binding site" evidence="16">
    <location>
        <position position="177"/>
    </location>
    <ligand>
        <name>substrate</name>
    </ligand>
</feature>
<evidence type="ECO:0000256" key="16">
    <source>
        <dbReference type="HAMAP-Rule" id="MF_01274"/>
    </source>
</evidence>
<comment type="cofactor">
    <cofactor evidence="16">
        <name>NH4(+)</name>
        <dbReference type="ChEBI" id="CHEBI:28938"/>
    </cofactor>
    <cofactor evidence="16">
        <name>K(+)</name>
        <dbReference type="ChEBI" id="CHEBI:29103"/>
    </cofactor>
    <text evidence="16">A monovalent cation. Ammonium or potassium.</text>
</comment>
<evidence type="ECO:0000256" key="3">
    <source>
        <dbReference type="ARBA" id="ARBA00004496"/>
    </source>
</evidence>
<evidence type="ECO:0000256" key="13">
    <source>
        <dbReference type="ARBA" id="ARBA00022993"/>
    </source>
</evidence>
<dbReference type="SUPFAM" id="SSF53067">
    <property type="entry name" value="Actin-like ATPase domain"/>
    <property type="match status" value="2"/>
</dbReference>
<evidence type="ECO:0000256" key="12">
    <source>
        <dbReference type="ARBA" id="ARBA00022958"/>
    </source>
</evidence>
<evidence type="ECO:0000256" key="1">
    <source>
        <dbReference type="ARBA" id="ARBA00001206"/>
    </source>
</evidence>
<evidence type="ECO:0000256" key="10">
    <source>
        <dbReference type="ARBA" id="ARBA00022777"/>
    </source>
</evidence>
<evidence type="ECO:0000256" key="7">
    <source>
        <dbReference type="ARBA" id="ARBA00022490"/>
    </source>
</evidence>
<comment type="catalytic activity">
    <reaction evidence="1 16">
        <text>(R)-pantothenate + ATP = (R)-4'-phosphopantothenate + ADP + H(+)</text>
        <dbReference type="Rhea" id="RHEA:16373"/>
        <dbReference type="ChEBI" id="CHEBI:10986"/>
        <dbReference type="ChEBI" id="CHEBI:15378"/>
        <dbReference type="ChEBI" id="CHEBI:29032"/>
        <dbReference type="ChEBI" id="CHEBI:30616"/>
        <dbReference type="ChEBI" id="CHEBI:456216"/>
        <dbReference type="EC" id="2.7.1.33"/>
    </reaction>
</comment>
<keyword evidence="8 16" id="KW-0808">Transferase</keyword>
<dbReference type="CDD" id="cd24015">
    <property type="entry name" value="ASKHA_NBD_PanK-III"/>
    <property type="match status" value="1"/>
</dbReference>
<evidence type="ECO:0000256" key="8">
    <source>
        <dbReference type="ARBA" id="ARBA00022679"/>
    </source>
</evidence>